<proteinExistence type="predicted"/>
<dbReference type="EMBL" id="RBAH01000042">
    <property type="protein sequence ID" value="RKN64438.1"/>
    <property type="molecule type" value="Genomic_DNA"/>
</dbReference>
<dbReference type="AlphaFoldDB" id="A0A3B0AVV0"/>
<dbReference type="OrthoDB" id="2475185at2"/>
<evidence type="ECO:0000313" key="2">
    <source>
        <dbReference type="Proteomes" id="UP000282311"/>
    </source>
</evidence>
<name>A0A3B0AVV0_9BACL</name>
<dbReference type="Proteomes" id="UP000282311">
    <property type="component" value="Unassembled WGS sequence"/>
</dbReference>
<evidence type="ECO:0000313" key="1">
    <source>
        <dbReference type="EMBL" id="RKN64438.1"/>
    </source>
</evidence>
<keyword evidence="2" id="KW-1185">Reference proteome</keyword>
<comment type="caution">
    <text evidence="1">The sequence shown here is derived from an EMBL/GenBank/DDBJ whole genome shotgun (WGS) entry which is preliminary data.</text>
</comment>
<reference evidence="1 2" key="1">
    <citation type="journal article" date="2007" name="Int. J. Syst. Evol. Microbiol.">
        <title>Paenibacillus ginsengarvi sp. nov., isolated from soil from ginseng cultivation.</title>
        <authorList>
            <person name="Yoon M.H."/>
            <person name="Ten L.N."/>
            <person name="Im W.T."/>
        </authorList>
    </citation>
    <scope>NUCLEOTIDE SEQUENCE [LARGE SCALE GENOMIC DNA]</scope>
    <source>
        <strain evidence="1 2">KCTC 13059</strain>
    </source>
</reference>
<gene>
    <name evidence="1" type="ORF">D7M11_33815</name>
</gene>
<accession>A0A3B0AVV0</accession>
<protein>
    <submittedName>
        <fullName evidence="1">Uncharacterized protein</fullName>
    </submittedName>
</protein>
<organism evidence="1 2">
    <name type="scientific">Paenibacillus ginsengarvi</name>
    <dbReference type="NCBI Taxonomy" id="400777"/>
    <lineage>
        <taxon>Bacteria</taxon>
        <taxon>Bacillati</taxon>
        <taxon>Bacillota</taxon>
        <taxon>Bacilli</taxon>
        <taxon>Bacillales</taxon>
        <taxon>Paenibacillaceae</taxon>
        <taxon>Paenibacillus</taxon>
    </lineage>
</organism>
<sequence length="325" mass="35603">MTALALGIGLMIGQASESAAILQMETHTNDANALTVESSVYKSTAPALPGSVSLLAPTPFEAQVNAWIASLAAQDDFRDWQGATWTRYPLGAGMHGYLVLLRKNGNEIGYLVAGEAEDGSLKLIEYGSGPSPLFSMKTLYRSLVQSELIPSDSAETSDTATPPVPVQRLYYSPLHAVWKVPSGSEWIYIDAVTGEQLPLTSPSFEPLRAFDSAQAVPGNLPRLLRSLVQPSFDPFDNTYWITDKPLHADSAEQLSAVLESADNPVMFKANLYGRQVLAPFAVTGLHHWEGSEPYIRLEQEGLRFIPFEVLKEYGTFHQQRESRTS</sequence>